<evidence type="ECO:0000313" key="2">
    <source>
        <dbReference type="Proteomes" id="UP000821853"/>
    </source>
</evidence>
<dbReference type="EMBL" id="JABSTR010000007">
    <property type="protein sequence ID" value="KAH9374660.1"/>
    <property type="molecule type" value="Genomic_DNA"/>
</dbReference>
<evidence type="ECO:0000313" key="1">
    <source>
        <dbReference type="EMBL" id="KAH9374660.1"/>
    </source>
</evidence>
<accession>A0A9J6GJS9</accession>
<dbReference type="Proteomes" id="UP000821853">
    <property type="component" value="Chromosome 5"/>
</dbReference>
<dbReference type="VEuPathDB" id="VectorBase:HLOH_064494"/>
<comment type="caution">
    <text evidence="1">The sequence shown here is derived from an EMBL/GenBank/DDBJ whole genome shotgun (WGS) entry which is preliminary data.</text>
</comment>
<organism evidence="1 2">
    <name type="scientific">Haemaphysalis longicornis</name>
    <name type="common">Bush tick</name>
    <dbReference type="NCBI Taxonomy" id="44386"/>
    <lineage>
        <taxon>Eukaryota</taxon>
        <taxon>Metazoa</taxon>
        <taxon>Ecdysozoa</taxon>
        <taxon>Arthropoda</taxon>
        <taxon>Chelicerata</taxon>
        <taxon>Arachnida</taxon>
        <taxon>Acari</taxon>
        <taxon>Parasitiformes</taxon>
        <taxon>Ixodida</taxon>
        <taxon>Ixodoidea</taxon>
        <taxon>Ixodidae</taxon>
        <taxon>Haemaphysalinae</taxon>
        <taxon>Haemaphysalis</taxon>
    </lineage>
</organism>
<dbReference type="AlphaFoldDB" id="A0A9J6GJS9"/>
<name>A0A9J6GJS9_HAELO</name>
<keyword evidence="2" id="KW-1185">Reference proteome</keyword>
<proteinExistence type="predicted"/>
<protein>
    <submittedName>
        <fullName evidence="1">Uncharacterized protein</fullName>
    </submittedName>
</protein>
<gene>
    <name evidence="1" type="ORF">HPB48_012877</name>
</gene>
<sequence length="372" mass="41698">MAIVAAYVMMFAPWPCGNLSLGITTRSMEEGYPSVQCFSWYGTTLALPGELNIAVVVPRPTAANLAGPKWTLPFYPTFGPTAVHHYLPYAPLPVVFQDNPNRRRIHLSDFCVSWISGIRPSHVETLLSILEKNGLIDLTERWAVDTLTLFSNHAGVMATGPVCPGEIATEPVNQPTTLRDTRDDPVPIIMRCWRDVGDRMAHVPPETNWTDWRPCADWTLPQPDIRTVSLIALGVYEFTDRTIKTYAHSLLAMPYVAAAIHVAAERRFVGWKEAHAAVGGSFEVYQQALDASAISSGERTIIYIFGRGGTWKKIWKIWAGPVVLYSIIGCPDRHCSQRGWRARFFRLLWLTHVRFSNAEYVILARPCECKDG</sequence>
<reference evidence="1 2" key="1">
    <citation type="journal article" date="2020" name="Cell">
        <title>Large-Scale Comparative Analyses of Tick Genomes Elucidate Their Genetic Diversity and Vector Capacities.</title>
        <authorList>
            <consortium name="Tick Genome and Microbiome Consortium (TIGMIC)"/>
            <person name="Jia N."/>
            <person name="Wang J."/>
            <person name="Shi W."/>
            <person name="Du L."/>
            <person name="Sun Y."/>
            <person name="Zhan W."/>
            <person name="Jiang J.F."/>
            <person name="Wang Q."/>
            <person name="Zhang B."/>
            <person name="Ji P."/>
            <person name="Bell-Sakyi L."/>
            <person name="Cui X.M."/>
            <person name="Yuan T.T."/>
            <person name="Jiang B.G."/>
            <person name="Yang W.F."/>
            <person name="Lam T.T."/>
            <person name="Chang Q.C."/>
            <person name="Ding S.J."/>
            <person name="Wang X.J."/>
            <person name="Zhu J.G."/>
            <person name="Ruan X.D."/>
            <person name="Zhao L."/>
            <person name="Wei J.T."/>
            <person name="Ye R.Z."/>
            <person name="Que T.C."/>
            <person name="Du C.H."/>
            <person name="Zhou Y.H."/>
            <person name="Cheng J.X."/>
            <person name="Dai P.F."/>
            <person name="Guo W.B."/>
            <person name="Han X.H."/>
            <person name="Huang E.J."/>
            <person name="Li L.F."/>
            <person name="Wei W."/>
            <person name="Gao Y.C."/>
            <person name="Liu J.Z."/>
            <person name="Shao H.Z."/>
            <person name="Wang X."/>
            <person name="Wang C.C."/>
            <person name="Yang T.C."/>
            <person name="Huo Q.B."/>
            <person name="Li W."/>
            <person name="Chen H.Y."/>
            <person name="Chen S.E."/>
            <person name="Zhou L.G."/>
            <person name="Ni X.B."/>
            <person name="Tian J.H."/>
            <person name="Sheng Y."/>
            <person name="Liu T."/>
            <person name="Pan Y.S."/>
            <person name="Xia L.Y."/>
            <person name="Li J."/>
            <person name="Zhao F."/>
            <person name="Cao W.C."/>
        </authorList>
    </citation>
    <scope>NUCLEOTIDE SEQUENCE [LARGE SCALE GENOMIC DNA]</scope>
    <source>
        <strain evidence="1">HaeL-2018</strain>
    </source>
</reference>